<keyword evidence="8" id="KW-0812">Transmembrane</keyword>
<dbReference type="InterPro" id="IPR036890">
    <property type="entry name" value="HATPase_C_sf"/>
</dbReference>
<name>A0A927H240_9BACL</name>
<dbReference type="PROSITE" id="PS50109">
    <property type="entry name" value="HIS_KIN"/>
    <property type="match status" value="1"/>
</dbReference>
<accession>A0A927H240</accession>
<dbReference type="GO" id="GO:0005524">
    <property type="term" value="F:ATP binding"/>
    <property type="evidence" value="ECO:0007669"/>
    <property type="project" value="UniProtKB-KW"/>
</dbReference>
<feature type="domain" description="Histidine kinase" evidence="9">
    <location>
        <begin position="385"/>
        <end position="606"/>
    </location>
</feature>
<organism evidence="10 11">
    <name type="scientific">Paenibacillus oceani</name>
    <dbReference type="NCBI Taxonomy" id="2772510"/>
    <lineage>
        <taxon>Bacteria</taxon>
        <taxon>Bacillati</taxon>
        <taxon>Bacillota</taxon>
        <taxon>Bacilli</taxon>
        <taxon>Bacillales</taxon>
        <taxon>Paenibacillaceae</taxon>
        <taxon>Paenibacillus</taxon>
    </lineage>
</organism>
<evidence type="ECO:0000313" key="10">
    <source>
        <dbReference type="EMBL" id="MBD2864094.1"/>
    </source>
</evidence>
<evidence type="ECO:0000256" key="5">
    <source>
        <dbReference type="ARBA" id="ARBA00022777"/>
    </source>
</evidence>
<evidence type="ECO:0000256" key="6">
    <source>
        <dbReference type="ARBA" id="ARBA00022840"/>
    </source>
</evidence>
<keyword evidence="6" id="KW-0067">ATP-binding</keyword>
<feature type="transmembrane region" description="Helical" evidence="8">
    <location>
        <begin position="20"/>
        <end position="46"/>
    </location>
</feature>
<dbReference type="InterPro" id="IPR050640">
    <property type="entry name" value="Bact_2-comp_sensor_kinase"/>
</dbReference>
<dbReference type="Gene3D" id="3.30.565.10">
    <property type="entry name" value="Histidine kinase-like ATPase, C-terminal domain"/>
    <property type="match status" value="1"/>
</dbReference>
<proteinExistence type="predicted"/>
<dbReference type="Proteomes" id="UP000639396">
    <property type="component" value="Unassembled WGS sequence"/>
</dbReference>
<dbReference type="AlphaFoldDB" id="A0A927H240"/>
<keyword evidence="5 10" id="KW-0418">Kinase</keyword>
<dbReference type="SUPFAM" id="SSF55874">
    <property type="entry name" value="ATPase domain of HSP90 chaperone/DNA topoisomerase II/histidine kinase"/>
    <property type="match status" value="1"/>
</dbReference>
<reference evidence="10" key="1">
    <citation type="submission" date="2020-09" db="EMBL/GenBank/DDBJ databases">
        <title>A novel bacterium of genus Paenibacillus, isolated from South China Sea.</title>
        <authorList>
            <person name="Huang H."/>
            <person name="Mo K."/>
            <person name="Hu Y."/>
        </authorList>
    </citation>
    <scope>NUCLEOTIDE SEQUENCE</scope>
    <source>
        <strain evidence="10">IB182363</strain>
    </source>
</reference>
<comment type="catalytic activity">
    <reaction evidence="1">
        <text>ATP + protein L-histidine = ADP + protein N-phospho-L-histidine.</text>
        <dbReference type="EC" id="2.7.13.3"/>
    </reaction>
</comment>
<dbReference type="RefSeq" id="WP_190929714.1">
    <property type="nucleotide sequence ID" value="NZ_JACXJA010000026.1"/>
</dbReference>
<dbReference type="PANTHER" id="PTHR34220:SF7">
    <property type="entry name" value="SENSOR HISTIDINE KINASE YPDA"/>
    <property type="match status" value="1"/>
</dbReference>
<dbReference type="EC" id="2.7.13.3" evidence="2"/>
<evidence type="ECO:0000256" key="3">
    <source>
        <dbReference type="ARBA" id="ARBA00022679"/>
    </source>
</evidence>
<keyword evidence="3" id="KW-0808">Transferase</keyword>
<dbReference type="EMBL" id="JACXJA010000026">
    <property type="protein sequence ID" value="MBD2864094.1"/>
    <property type="molecule type" value="Genomic_DNA"/>
</dbReference>
<dbReference type="GO" id="GO:0016020">
    <property type="term" value="C:membrane"/>
    <property type="evidence" value="ECO:0007669"/>
    <property type="project" value="InterPro"/>
</dbReference>
<dbReference type="InterPro" id="IPR005467">
    <property type="entry name" value="His_kinase_dom"/>
</dbReference>
<dbReference type="InterPro" id="IPR003594">
    <property type="entry name" value="HATPase_dom"/>
</dbReference>
<sequence>MKERSNIWFYIKHFKIHSIFLRNFLIIVCLMILPVAGMSAAVYVVYGKVIQEEIGAVHHIALSRLRDMIDMTIREVDEFALQAAADPAAGRLFAELRPDRADVDLFNHIHLLRQRLTPVTKLSGQFINSVYLYMDTSGYVLSTNLGLWDSQWFLDSGWIPGYERRKSSESYWVSAREATQYVGEQRERHFLSFFYTAPLDKKNKQGAIVVNVDAARLGQFINNVSDPYLEDIYIADRDGTVLYNRDLSLINRQLSDIAPLRQQMQNSGSKPDSLSSEGTTRSITSLRSQYNDWTFISVLPLQVVQEKNAYLRRYVFVIFAAGLAVGLLLALIIAAKVFQPIRKVLSIVEDPDKWSAVELERREPRLNEIRQIAATIVRSHGERIELEQELRKRLTLLKQAQNVALQSQINPHFLYNTLETINWNAIRLTGGENKVSEMIASLAMLLRLSLETPTNLIPIREELEHVQHYLDLLAVRYKNSFAIEWKIEESIRSCRIPKITLQPIVENAIYHGIKPKRGQGVVRITGRRQGEQIVLDVTDDGVGIGPEQTGRINAAMREDYSEPGDHIGIKNVNQRIKLTFGDEYGLAISSEPGIGTTVRLTMPVVE</sequence>
<evidence type="ECO:0000256" key="8">
    <source>
        <dbReference type="SAM" id="Phobius"/>
    </source>
</evidence>
<dbReference type="InterPro" id="IPR010559">
    <property type="entry name" value="Sig_transdc_His_kin_internal"/>
</dbReference>
<evidence type="ECO:0000259" key="9">
    <source>
        <dbReference type="PROSITE" id="PS50109"/>
    </source>
</evidence>
<comment type="caution">
    <text evidence="10">The sequence shown here is derived from an EMBL/GenBank/DDBJ whole genome shotgun (WGS) entry which is preliminary data.</text>
</comment>
<evidence type="ECO:0000256" key="2">
    <source>
        <dbReference type="ARBA" id="ARBA00012438"/>
    </source>
</evidence>
<dbReference type="GO" id="GO:0000155">
    <property type="term" value="F:phosphorelay sensor kinase activity"/>
    <property type="evidence" value="ECO:0007669"/>
    <property type="project" value="InterPro"/>
</dbReference>
<keyword evidence="8" id="KW-1133">Transmembrane helix</keyword>
<evidence type="ECO:0000313" key="11">
    <source>
        <dbReference type="Proteomes" id="UP000639396"/>
    </source>
</evidence>
<keyword evidence="7" id="KW-0902">Two-component regulatory system</keyword>
<evidence type="ECO:0000256" key="4">
    <source>
        <dbReference type="ARBA" id="ARBA00022741"/>
    </source>
</evidence>
<dbReference type="PANTHER" id="PTHR34220">
    <property type="entry name" value="SENSOR HISTIDINE KINASE YPDA"/>
    <property type="match status" value="1"/>
</dbReference>
<keyword evidence="8" id="KW-0472">Membrane</keyword>
<dbReference type="PRINTS" id="PR00344">
    <property type="entry name" value="BCTRLSENSOR"/>
</dbReference>
<dbReference type="Pfam" id="PF06580">
    <property type="entry name" value="His_kinase"/>
    <property type="match status" value="1"/>
</dbReference>
<dbReference type="InterPro" id="IPR004358">
    <property type="entry name" value="Sig_transdc_His_kin-like_C"/>
</dbReference>
<evidence type="ECO:0000256" key="1">
    <source>
        <dbReference type="ARBA" id="ARBA00000085"/>
    </source>
</evidence>
<dbReference type="Pfam" id="PF02518">
    <property type="entry name" value="HATPase_c"/>
    <property type="match status" value="1"/>
</dbReference>
<gene>
    <name evidence="10" type="ORF">IDH45_19080</name>
</gene>
<dbReference type="Gene3D" id="3.30.450.20">
    <property type="entry name" value="PAS domain"/>
    <property type="match status" value="1"/>
</dbReference>
<evidence type="ECO:0000256" key="7">
    <source>
        <dbReference type="ARBA" id="ARBA00023012"/>
    </source>
</evidence>
<keyword evidence="11" id="KW-1185">Reference proteome</keyword>
<feature type="transmembrane region" description="Helical" evidence="8">
    <location>
        <begin position="314"/>
        <end position="335"/>
    </location>
</feature>
<dbReference type="SMART" id="SM00387">
    <property type="entry name" value="HATPase_c"/>
    <property type="match status" value="1"/>
</dbReference>
<protein>
    <recommendedName>
        <fullName evidence="2">histidine kinase</fullName>
        <ecNumber evidence="2">2.7.13.3</ecNumber>
    </recommendedName>
</protein>
<keyword evidence="4" id="KW-0547">Nucleotide-binding</keyword>